<comment type="caution">
    <text evidence="3">The sequence shown here is derived from an EMBL/GenBank/DDBJ whole genome shotgun (WGS) entry which is preliminary data.</text>
</comment>
<dbReference type="EMBL" id="PZZN01000001">
    <property type="protein sequence ID" value="PTM47315.1"/>
    <property type="molecule type" value="Genomic_DNA"/>
</dbReference>
<protein>
    <submittedName>
        <fullName evidence="3">Ion channel</fullName>
    </submittedName>
</protein>
<feature type="transmembrane region" description="Helical" evidence="1">
    <location>
        <begin position="70"/>
        <end position="89"/>
    </location>
</feature>
<accession>A0A2T4YU27</accession>
<dbReference type="Proteomes" id="UP000240996">
    <property type="component" value="Unassembled WGS sequence"/>
</dbReference>
<dbReference type="RefSeq" id="WP_107930345.1">
    <property type="nucleotide sequence ID" value="NZ_CP128316.1"/>
</dbReference>
<proteinExistence type="predicted"/>
<keyword evidence="4" id="KW-1185">Reference proteome</keyword>
<feature type="domain" description="Potassium channel" evidence="2">
    <location>
        <begin position="26"/>
        <end position="78"/>
    </location>
</feature>
<gene>
    <name evidence="3" type="ORF">C8J24_0710</name>
</gene>
<evidence type="ECO:0000313" key="3">
    <source>
        <dbReference type="EMBL" id="PTM47315.1"/>
    </source>
</evidence>
<dbReference type="SUPFAM" id="SSF81324">
    <property type="entry name" value="Voltage-gated potassium channels"/>
    <property type="match status" value="1"/>
</dbReference>
<name>A0A2T4YU27_9SPHN</name>
<feature type="transmembrane region" description="Helical" evidence="1">
    <location>
        <begin position="12"/>
        <end position="37"/>
    </location>
</feature>
<evidence type="ECO:0000259" key="2">
    <source>
        <dbReference type="Pfam" id="PF07885"/>
    </source>
</evidence>
<organism evidence="3 4">
    <name type="scientific">Sphingomonas aerolata</name>
    <dbReference type="NCBI Taxonomy" id="185951"/>
    <lineage>
        <taxon>Bacteria</taxon>
        <taxon>Pseudomonadati</taxon>
        <taxon>Pseudomonadota</taxon>
        <taxon>Alphaproteobacteria</taxon>
        <taxon>Sphingomonadales</taxon>
        <taxon>Sphingomonadaceae</taxon>
        <taxon>Sphingomonas</taxon>
    </lineage>
</organism>
<keyword evidence="1" id="KW-1133">Transmembrane helix</keyword>
<dbReference type="AlphaFoldDB" id="A0A2T4YU27"/>
<reference evidence="3 4" key="1">
    <citation type="submission" date="2018-04" db="EMBL/GenBank/DDBJ databases">
        <title>Genomic Encyclopedia of Type Strains, Phase III (KMG-III): the genomes of soil and plant-associated and newly described type strains.</title>
        <authorList>
            <person name="Whitman W."/>
        </authorList>
    </citation>
    <scope>NUCLEOTIDE SEQUENCE [LARGE SCALE GENOMIC DNA]</scope>
    <source>
        <strain evidence="3 4">NW12</strain>
    </source>
</reference>
<keyword evidence="1" id="KW-0812">Transmembrane</keyword>
<dbReference type="Pfam" id="PF07885">
    <property type="entry name" value="Ion_trans_2"/>
    <property type="match status" value="1"/>
</dbReference>
<sequence>MARRAKGSWRPFIQALPILIVGYVSTILICAVLFATFEGKPVDVGIWWSFVTAMTIGYGDVFPVTMGGKIVAVALMHAVPLFLVPLLTAKMAAKMIVDSDAFTHAEQEEIKLALARIEAILARHPRQD</sequence>
<evidence type="ECO:0000256" key="1">
    <source>
        <dbReference type="SAM" id="Phobius"/>
    </source>
</evidence>
<keyword evidence="1" id="KW-0472">Membrane</keyword>
<dbReference type="InterPro" id="IPR013099">
    <property type="entry name" value="K_chnl_dom"/>
</dbReference>
<evidence type="ECO:0000313" key="4">
    <source>
        <dbReference type="Proteomes" id="UP000240996"/>
    </source>
</evidence>
<dbReference type="Gene3D" id="1.10.287.70">
    <property type="match status" value="1"/>
</dbReference>